<keyword evidence="3" id="KW-1185">Reference proteome</keyword>
<dbReference type="SUPFAM" id="SSF141000">
    <property type="entry name" value="Glu-tRNAGln amidotransferase C subunit"/>
    <property type="match status" value="1"/>
</dbReference>
<dbReference type="PANTHER" id="PTHR15004:SF0">
    <property type="entry name" value="GLUTAMYL-TRNA(GLN) AMIDOTRANSFERASE SUBUNIT C, MITOCHONDRIAL"/>
    <property type="match status" value="1"/>
</dbReference>
<accession>A0ABR1IAG0</accession>
<evidence type="ECO:0000313" key="2">
    <source>
        <dbReference type="EMBL" id="KAK7430542.1"/>
    </source>
</evidence>
<proteinExistence type="predicted"/>
<comment type="caution">
    <text evidence="2">The sequence shown here is derived from an EMBL/GenBank/DDBJ whole genome shotgun (WGS) entry which is preliminary data.</text>
</comment>
<organism evidence="2 3">
    <name type="scientific">Neonectria magnoliae</name>
    <dbReference type="NCBI Taxonomy" id="2732573"/>
    <lineage>
        <taxon>Eukaryota</taxon>
        <taxon>Fungi</taxon>
        <taxon>Dikarya</taxon>
        <taxon>Ascomycota</taxon>
        <taxon>Pezizomycotina</taxon>
        <taxon>Sordariomycetes</taxon>
        <taxon>Hypocreomycetidae</taxon>
        <taxon>Hypocreales</taxon>
        <taxon>Nectriaceae</taxon>
        <taxon>Neonectria</taxon>
    </lineage>
</organism>
<dbReference type="InterPro" id="IPR036113">
    <property type="entry name" value="Asp/Glu-ADT_sf_sub_c"/>
</dbReference>
<dbReference type="EMBL" id="JAZAVK010000018">
    <property type="protein sequence ID" value="KAK7430542.1"/>
    <property type="molecule type" value="Genomic_DNA"/>
</dbReference>
<dbReference type="InterPro" id="IPR049545">
    <property type="entry name" value="Gta3_dom"/>
</dbReference>
<protein>
    <recommendedName>
        <fullName evidence="1">Glutamyl-tRNA amidotransferase complex subunit Gta3 domain-containing protein</fullName>
    </recommendedName>
</protein>
<reference evidence="2 3" key="1">
    <citation type="journal article" date="2025" name="Microbiol. Resour. Announc.">
        <title>Draft genome sequences for Neonectria magnoliae and Neonectria punicea, canker pathogens of Liriodendron tulipifera and Acer saccharum in West Virginia.</title>
        <authorList>
            <person name="Petronek H.M."/>
            <person name="Kasson M.T."/>
            <person name="Metheny A.M."/>
            <person name="Stauder C.M."/>
            <person name="Lovett B."/>
            <person name="Lynch S.C."/>
            <person name="Garnas J.R."/>
            <person name="Kasson L.R."/>
            <person name="Stajich J.E."/>
        </authorList>
    </citation>
    <scope>NUCLEOTIDE SEQUENCE [LARGE SCALE GENOMIC DNA]</scope>
    <source>
        <strain evidence="2 3">NRRL 64651</strain>
    </source>
</reference>
<dbReference type="Pfam" id="PF20978">
    <property type="entry name" value="Gta3"/>
    <property type="match status" value="1"/>
</dbReference>
<dbReference type="PANTHER" id="PTHR15004">
    <property type="entry name" value="GLUTAMYL-TRNA(GLN) AMIDOTRANSFERASE SUBUNIT C, MITOCHONDRIAL"/>
    <property type="match status" value="1"/>
</dbReference>
<evidence type="ECO:0000313" key="3">
    <source>
        <dbReference type="Proteomes" id="UP001498421"/>
    </source>
</evidence>
<dbReference type="Proteomes" id="UP001498421">
    <property type="component" value="Unassembled WGS sequence"/>
</dbReference>
<evidence type="ECO:0000259" key="1">
    <source>
        <dbReference type="Pfam" id="PF20978"/>
    </source>
</evidence>
<feature type="domain" description="Glutamyl-tRNA amidotransferase complex subunit Gta3" evidence="1">
    <location>
        <begin position="66"/>
        <end position="122"/>
    </location>
</feature>
<name>A0ABR1IAG0_9HYPO</name>
<sequence>MALCTSCRLALRRTLTTTTTSHSHLQTTARTLSTKVSSSSSSSAAAILSKPTWSIRSLLPSSSTSAPPEPITPSQLHHLLRLAALPMPSTPEAEAAMIATLQSQLQFVRAVQRVDTTGVEPLRAIRDETPEARRENAVGLADLEDLLAREARVGHYQRPRRVRDKVESEAEKWDALGMASRTAGRYFVVQSEKKLAAEGSD</sequence>
<gene>
    <name evidence="2" type="ORF">QQZ08_002834</name>
</gene>
<dbReference type="InterPro" id="IPR003837">
    <property type="entry name" value="GatC"/>
</dbReference>